<dbReference type="Proteomes" id="UP000683000">
    <property type="component" value="Unassembled WGS sequence"/>
</dbReference>
<protein>
    <submittedName>
        <fullName evidence="1">Uncharacterized protein</fullName>
    </submittedName>
</protein>
<dbReference type="AlphaFoldDB" id="A0A8I2YYS3"/>
<proteinExistence type="predicted"/>
<comment type="caution">
    <text evidence="1">The sequence shown here is derived from an EMBL/GenBank/DDBJ whole genome shotgun (WGS) entry which is preliminary data.</text>
</comment>
<accession>A0A8I2YYS3</accession>
<keyword evidence="2" id="KW-1185">Reference proteome</keyword>
<evidence type="ECO:0000313" key="2">
    <source>
        <dbReference type="Proteomes" id="UP000683000"/>
    </source>
</evidence>
<name>A0A8I2YYS3_9AGAM</name>
<gene>
    <name evidence="1" type="ORF">JVT61DRAFT_523</name>
</gene>
<dbReference type="EMBL" id="JAGFBS010000001">
    <property type="protein sequence ID" value="KAG6381904.1"/>
    <property type="molecule type" value="Genomic_DNA"/>
</dbReference>
<organism evidence="1 2">
    <name type="scientific">Boletus reticuloceps</name>
    <dbReference type="NCBI Taxonomy" id="495285"/>
    <lineage>
        <taxon>Eukaryota</taxon>
        <taxon>Fungi</taxon>
        <taxon>Dikarya</taxon>
        <taxon>Basidiomycota</taxon>
        <taxon>Agaricomycotina</taxon>
        <taxon>Agaricomycetes</taxon>
        <taxon>Agaricomycetidae</taxon>
        <taxon>Boletales</taxon>
        <taxon>Boletineae</taxon>
        <taxon>Boletaceae</taxon>
        <taxon>Boletoideae</taxon>
        <taxon>Boletus</taxon>
    </lineage>
</organism>
<evidence type="ECO:0000313" key="1">
    <source>
        <dbReference type="EMBL" id="KAG6381904.1"/>
    </source>
</evidence>
<sequence length="78" mass="8705">MEQSKSTLRSPVLGPTVAMPIQFYVLCGNEPARTIVNVGSNLVELLMSLREDPRIIPAKVMWGKITMGMKEKETQTDK</sequence>
<reference evidence="1" key="1">
    <citation type="submission" date="2021-03" db="EMBL/GenBank/DDBJ databases">
        <title>Evolutionary innovations through gain and loss of genes in the ectomycorrhizal Boletales.</title>
        <authorList>
            <person name="Wu G."/>
            <person name="Miyauchi S."/>
            <person name="Morin E."/>
            <person name="Yang Z.-L."/>
            <person name="Xu J."/>
            <person name="Martin F.M."/>
        </authorList>
    </citation>
    <scope>NUCLEOTIDE SEQUENCE</scope>
    <source>
        <strain evidence="1">BR01</strain>
    </source>
</reference>